<dbReference type="PANTHER" id="PTHR42901:SF1">
    <property type="entry name" value="ALCOHOL DEHYDROGENASE"/>
    <property type="match status" value="1"/>
</dbReference>
<evidence type="ECO:0000256" key="2">
    <source>
        <dbReference type="ARBA" id="ARBA00023002"/>
    </source>
</evidence>
<evidence type="ECO:0000256" key="1">
    <source>
        <dbReference type="ARBA" id="ARBA00006484"/>
    </source>
</evidence>
<dbReference type="GO" id="GO:0016491">
    <property type="term" value="F:oxidoreductase activity"/>
    <property type="evidence" value="ECO:0007669"/>
    <property type="project" value="UniProtKB-KW"/>
</dbReference>
<sequence>MQDWLEGRIAILTGASAGIGAAIARDFVRHGARVILNARREARLQDLATELGSDRVACVAGDAAEDETIDRLFQVARERFEDEADLVVVNAGRGLNGSITTSDPTQWEEMIRTNLLGAAKLMRAAAHHLVADIENGDADWQQRARDIVVLGSNVGRHISPFSSMYGSTKFAVNSLAEALRREIGPKGVRVSLIEPGFVRSEFQGVAGYDEAWFAEVVDRIGPVLTPEDCAEIISFLVSRPPAVHLSDALIRPTRQDYP</sequence>
<dbReference type="InterPro" id="IPR036291">
    <property type="entry name" value="NAD(P)-bd_dom_sf"/>
</dbReference>
<comment type="similarity">
    <text evidence="1">Belongs to the short-chain dehydrogenases/reductases (SDR) family.</text>
</comment>
<name>A0A3B1DSD5_9ZZZZ</name>
<dbReference type="NCBIfam" id="NF038213">
    <property type="entry name" value="SDR_TniO_fam"/>
    <property type="match status" value="1"/>
</dbReference>
<keyword evidence="2" id="KW-0560">Oxidoreductase</keyword>
<dbReference type="PANTHER" id="PTHR42901">
    <property type="entry name" value="ALCOHOL DEHYDROGENASE"/>
    <property type="match status" value="1"/>
</dbReference>
<organism evidence="3">
    <name type="scientific">hydrothermal vent metagenome</name>
    <dbReference type="NCBI Taxonomy" id="652676"/>
    <lineage>
        <taxon>unclassified sequences</taxon>
        <taxon>metagenomes</taxon>
        <taxon>ecological metagenomes</taxon>
    </lineage>
</organism>
<protein>
    <submittedName>
        <fullName evidence="3">Uncharacterized protein</fullName>
    </submittedName>
</protein>
<accession>A0A3B1DSD5</accession>
<gene>
    <name evidence="3" type="ORF">MNBD_PLANCTO03-1954</name>
</gene>
<dbReference type="SUPFAM" id="SSF51735">
    <property type="entry name" value="NAD(P)-binding Rossmann-fold domains"/>
    <property type="match status" value="1"/>
</dbReference>
<dbReference type="EMBL" id="UOGK01000287">
    <property type="protein sequence ID" value="VAX39793.1"/>
    <property type="molecule type" value="Genomic_DNA"/>
</dbReference>
<reference evidence="3" key="1">
    <citation type="submission" date="2018-06" db="EMBL/GenBank/DDBJ databases">
        <authorList>
            <person name="Zhirakovskaya E."/>
        </authorList>
    </citation>
    <scope>NUCLEOTIDE SEQUENCE</scope>
</reference>
<dbReference type="PRINTS" id="PR00081">
    <property type="entry name" value="GDHRDH"/>
</dbReference>
<dbReference type="Pfam" id="PF00106">
    <property type="entry name" value="adh_short"/>
    <property type="match status" value="1"/>
</dbReference>
<dbReference type="InterPro" id="IPR002347">
    <property type="entry name" value="SDR_fam"/>
</dbReference>
<evidence type="ECO:0000313" key="3">
    <source>
        <dbReference type="EMBL" id="VAX39793.1"/>
    </source>
</evidence>
<dbReference type="Gene3D" id="3.40.50.720">
    <property type="entry name" value="NAD(P)-binding Rossmann-like Domain"/>
    <property type="match status" value="1"/>
</dbReference>
<proteinExistence type="inferred from homology"/>
<dbReference type="InterPro" id="IPR020904">
    <property type="entry name" value="Sc_DH/Rdtase_CS"/>
</dbReference>
<dbReference type="PROSITE" id="PS00061">
    <property type="entry name" value="ADH_SHORT"/>
    <property type="match status" value="1"/>
</dbReference>
<dbReference type="CDD" id="cd05233">
    <property type="entry name" value="SDR_c"/>
    <property type="match status" value="1"/>
</dbReference>
<dbReference type="AlphaFoldDB" id="A0A3B1DSD5"/>